<evidence type="ECO:0000259" key="23">
    <source>
        <dbReference type="PROSITE" id="PS50853"/>
    </source>
</evidence>
<feature type="domain" description="Ig-like" evidence="22">
    <location>
        <begin position="3504"/>
        <end position="3565"/>
    </location>
</feature>
<evidence type="ECO:0000256" key="19">
    <source>
        <dbReference type="PROSITE-ProRule" id="PRU10141"/>
    </source>
</evidence>
<feature type="region of interest" description="Disordered" evidence="20">
    <location>
        <begin position="568"/>
        <end position="593"/>
    </location>
</feature>
<dbReference type="CDD" id="cd00063">
    <property type="entry name" value="FN3"/>
    <property type="match status" value="18"/>
</dbReference>
<keyword evidence="6" id="KW-0808">Transferase</keyword>
<feature type="region of interest" description="Disordered" evidence="20">
    <location>
        <begin position="1303"/>
        <end position="1323"/>
    </location>
</feature>
<dbReference type="EMBL" id="GEEE01008100">
    <property type="protein sequence ID" value="JAP55125.1"/>
    <property type="molecule type" value="Transcribed_RNA"/>
</dbReference>
<feature type="domain" description="Protein kinase" evidence="21">
    <location>
        <begin position="2688"/>
        <end position="2943"/>
    </location>
</feature>
<dbReference type="Pfam" id="PF00069">
    <property type="entry name" value="Pkinase"/>
    <property type="match status" value="1"/>
</dbReference>
<feature type="domain" description="Fibronectin type-III" evidence="23">
    <location>
        <begin position="1044"/>
        <end position="1138"/>
    </location>
</feature>
<evidence type="ECO:0000256" key="9">
    <source>
        <dbReference type="ARBA" id="ARBA00022741"/>
    </source>
</evidence>
<feature type="domain" description="Ig-like" evidence="22">
    <location>
        <begin position="220"/>
        <end position="341"/>
    </location>
</feature>
<evidence type="ECO:0000259" key="22">
    <source>
        <dbReference type="PROSITE" id="PS50835"/>
    </source>
</evidence>
<dbReference type="PROSITE" id="PS50853">
    <property type="entry name" value="FN3"/>
    <property type="match status" value="18"/>
</dbReference>
<keyword evidence="12 19" id="KW-0067">ATP-binding</keyword>
<feature type="domain" description="Fibronectin type-III" evidence="23">
    <location>
        <begin position="2151"/>
        <end position="2249"/>
    </location>
</feature>
<dbReference type="PANTHER" id="PTHR13817">
    <property type="entry name" value="TITIN"/>
    <property type="match status" value="1"/>
</dbReference>
<keyword evidence="16" id="KW-0393">Immunoglobulin domain</keyword>
<feature type="region of interest" description="Disordered" evidence="20">
    <location>
        <begin position="1215"/>
        <end position="1236"/>
    </location>
</feature>
<keyword evidence="4" id="KW-0723">Serine/threonine-protein kinase</keyword>
<keyword evidence="10" id="KW-0418">Kinase</keyword>
<comment type="cofactor">
    <cofactor evidence="1">
        <name>Mg(2+)</name>
        <dbReference type="ChEBI" id="CHEBI:18420"/>
    </cofactor>
</comment>
<feature type="domain" description="Fibronectin type-III" evidence="23">
    <location>
        <begin position="739"/>
        <end position="837"/>
    </location>
</feature>
<dbReference type="InterPro" id="IPR000719">
    <property type="entry name" value="Prot_kinase_dom"/>
</dbReference>
<dbReference type="InterPro" id="IPR003599">
    <property type="entry name" value="Ig_sub"/>
</dbReference>
<dbReference type="GO" id="GO:0031430">
    <property type="term" value="C:M band"/>
    <property type="evidence" value="ECO:0007669"/>
    <property type="project" value="TreeGrafter"/>
</dbReference>
<dbReference type="FunFam" id="2.60.40.10:FF:000160">
    <property type="entry name" value="Titin a"/>
    <property type="match status" value="3"/>
</dbReference>
<dbReference type="GO" id="GO:0005516">
    <property type="term" value="F:calmodulin binding"/>
    <property type="evidence" value="ECO:0007669"/>
    <property type="project" value="UniProtKB-KW"/>
</dbReference>
<feature type="domain" description="Fibronectin type-III" evidence="23">
    <location>
        <begin position="446"/>
        <end position="541"/>
    </location>
</feature>
<evidence type="ECO:0000256" key="3">
    <source>
        <dbReference type="ARBA" id="ARBA00012513"/>
    </source>
</evidence>
<dbReference type="GO" id="GO:0045214">
    <property type="term" value="P:sarcomere organization"/>
    <property type="evidence" value="ECO:0007669"/>
    <property type="project" value="TreeGrafter"/>
</dbReference>
<feature type="compositionally biased region" description="Acidic residues" evidence="20">
    <location>
        <begin position="3466"/>
        <end position="3475"/>
    </location>
</feature>
<dbReference type="EC" id="2.7.11.1" evidence="3"/>
<dbReference type="SUPFAM" id="SSF49265">
    <property type="entry name" value="Fibronectin type III"/>
    <property type="match status" value="10"/>
</dbReference>
<feature type="compositionally biased region" description="Polar residues" evidence="20">
    <location>
        <begin position="455"/>
        <end position="465"/>
    </location>
</feature>
<feature type="compositionally biased region" description="Basic and acidic residues" evidence="20">
    <location>
        <begin position="2542"/>
        <end position="2555"/>
    </location>
</feature>
<dbReference type="InterPro" id="IPR050964">
    <property type="entry name" value="Striated_Muscle_Regulatory"/>
</dbReference>
<keyword evidence="15" id="KW-1015">Disulfide bond</keyword>
<feature type="region of interest" description="Disordered" evidence="20">
    <location>
        <begin position="3455"/>
        <end position="3480"/>
    </location>
</feature>
<keyword evidence="13" id="KW-0460">Magnesium</keyword>
<dbReference type="InterPro" id="IPR017441">
    <property type="entry name" value="Protein_kinase_ATP_BS"/>
</dbReference>
<comment type="catalytic activity">
    <reaction evidence="17">
        <text>L-threonyl-[protein] + ATP = O-phospho-L-threonyl-[protein] + ADP + H(+)</text>
        <dbReference type="Rhea" id="RHEA:46608"/>
        <dbReference type="Rhea" id="RHEA-COMP:11060"/>
        <dbReference type="Rhea" id="RHEA-COMP:11605"/>
        <dbReference type="ChEBI" id="CHEBI:15378"/>
        <dbReference type="ChEBI" id="CHEBI:30013"/>
        <dbReference type="ChEBI" id="CHEBI:30616"/>
        <dbReference type="ChEBI" id="CHEBI:61977"/>
        <dbReference type="ChEBI" id="CHEBI:456216"/>
        <dbReference type="EC" id="2.7.11.1"/>
    </reaction>
</comment>
<dbReference type="Gene3D" id="3.30.200.20">
    <property type="entry name" value="Phosphorylase Kinase, domain 1"/>
    <property type="match status" value="1"/>
</dbReference>
<dbReference type="FunFam" id="2.60.40.10:FF:000032">
    <property type="entry name" value="palladin isoform X1"/>
    <property type="match status" value="1"/>
</dbReference>
<feature type="region of interest" description="Disordered" evidence="20">
    <location>
        <begin position="2542"/>
        <end position="2564"/>
    </location>
</feature>
<feature type="domain" description="Fibronectin type-III" evidence="23">
    <location>
        <begin position="1465"/>
        <end position="1560"/>
    </location>
</feature>
<dbReference type="InterPro" id="IPR013783">
    <property type="entry name" value="Ig-like_fold"/>
</dbReference>
<organism evidence="24">
    <name type="scientific">Schistocephalus solidus</name>
    <name type="common">Tapeworm</name>
    <dbReference type="NCBI Taxonomy" id="70667"/>
    <lineage>
        <taxon>Eukaryota</taxon>
        <taxon>Metazoa</taxon>
        <taxon>Spiralia</taxon>
        <taxon>Lophotrochozoa</taxon>
        <taxon>Platyhelminthes</taxon>
        <taxon>Cestoda</taxon>
        <taxon>Eucestoda</taxon>
        <taxon>Diphyllobothriidea</taxon>
        <taxon>Diphyllobothriidae</taxon>
        <taxon>Schistocephalus</taxon>
    </lineage>
</organism>
<evidence type="ECO:0000256" key="10">
    <source>
        <dbReference type="ARBA" id="ARBA00022777"/>
    </source>
</evidence>
<feature type="region of interest" description="Disordered" evidence="20">
    <location>
        <begin position="3241"/>
        <end position="3264"/>
    </location>
</feature>
<evidence type="ECO:0000256" key="11">
    <source>
        <dbReference type="ARBA" id="ARBA00022837"/>
    </source>
</evidence>
<feature type="domain" description="Ig-like" evidence="22">
    <location>
        <begin position="2356"/>
        <end position="2444"/>
    </location>
</feature>
<accession>A0A0X3PT36</accession>
<feature type="compositionally biased region" description="Polar residues" evidence="20">
    <location>
        <begin position="3243"/>
        <end position="3264"/>
    </location>
</feature>
<dbReference type="PROSITE" id="PS00108">
    <property type="entry name" value="PROTEIN_KINASE_ST"/>
    <property type="match status" value="1"/>
</dbReference>
<feature type="domain" description="Fibronectin type-III" evidence="23">
    <location>
        <begin position="349"/>
        <end position="443"/>
    </location>
</feature>
<feature type="region of interest" description="Disordered" evidence="20">
    <location>
        <begin position="524"/>
        <end position="544"/>
    </location>
</feature>
<evidence type="ECO:0000313" key="24">
    <source>
        <dbReference type="EMBL" id="JAP55125.1"/>
    </source>
</evidence>
<evidence type="ECO:0000256" key="1">
    <source>
        <dbReference type="ARBA" id="ARBA00001946"/>
    </source>
</evidence>
<gene>
    <name evidence="24" type="ORF">TR150504</name>
</gene>
<feature type="compositionally biased region" description="Basic and acidic residues" evidence="20">
    <location>
        <begin position="480"/>
        <end position="490"/>
    </location>
</feature>
<name>A0A0X3PT36_SCHSO</name>
<evidence type="ECO:0000256" key="5">
    <source>
        <dbReference type="ARBA" id="ARBA00022553"/>
    </source>
</evidence>
<proteinExistence type="inferred from homology"/>
<evidence type="ECO:0000256" key="6">
    <source>
        <dbReference type="ARBA" id="ARBA00022679"/>
    </source>
</evidence>
<dbReference type="InterPro" id="IPR008271">
    <property type="entry name" value="Ser/Thr_kinase_AS"/>
</dbReference>
<dbReference type="FunFam" id="2.60.40.10:FF:000127">
    <property type="entry name" value="titin isoform X1"/>
    <property type="match status" value="2"/>
</dbReference>
<evidence type="ECO:0000256" key="13">
    <source>
        <dbReference type="ARBA" id="ARBA00022842"/>
    </source>
</evidence>
<feature type="domain" description="Ig-like" evidence="22">
    <location>
        <begin position="3011"/>
        <end position="3100"/>
    </location>
</feature>
<feature type="domain" description="Ig-like" evidence="22">
    <location>
        <begin position="1951"/>
        <end position="2048"/>
    </location>
</feature>
<dbReference type="InterPro" id="IPR007110">
    <property type="entry name" value="Ig-like_dom"/>
</dbReference>
<evidence type="ECO:0000256" key="12">
    <source>
        <dbReference type="ARBA" id="ARBA00022840"/>
    </source>
</evidence>
<keyword evidence="7" id="KW-0479">Metal-binding</keyword>
<feature type="domain" description="Fibronectin type-III" evidence="23">
    <location>
        <begin position="25"/>
        <end position="119"/>
    </location>
</feature>
<dbReference type="GO" id="GO:0046872">
    <property type="term" value="F:metal ion binding"/>
    <property type="evidence" value="ECO:0007669"/>
    <property type="project" value="UniProtKB-KW"/>
</dbReference>
<feature type="domain" description="Fibronectin type-III" evidence="23">
    <location>
        <begin position="2547"/>
        <end position="2639"/>
    </location>
</feature>
<evidence type="ECO:0000259" key="21">
    <source>
        <dbReference type="PROSITE" id="PS50011"/>
    </source>
</evidence>
<dbReference type="GO" id="GO:0005524">
    <property type="term" value="F:ATP binding"/>
    <property type="evidence" value="ECO:0007669"/>
    <property type="project" value="UniProtKB-UniRule"/>
</dbReference>
<evidence type="ECO:0000256" key="8">
    <source>
        <dbReference type="ARBA" id="ARBA00022737"/>
    </source>
</evidence>
<dbReference type="PROSITE" id="PS50835">
    <property type="entry name" value="IG_LIKE"/>
    <property type="match status" value="8"/>
</dbReference>
<dbReference type="Gene3D" id="1.10.510.10">
    <property type="entry name" value="Transferase(Phosphotransferase) domain 1"/>
    <property type="match status" value="1"/>
</dbReference>
<dbReference type="InterPro" id="IPR036179">
    <property type="entry name" value="Ig-like_dom_sf"/>
</dbReference>
<protein>
    <recommendedName>
        <fullName evidence="3">non-specific serine/threonine protein kinase</fullName>
        <ecNumber evidence="3">2.7.11.1</ecNumber>
    </recommendedName>
</protein>
<feature type="domain" description="Fibronectin type-III" evidence="23">
    <location>
        <begin position="1368"/>
        <end position="1462"/>
    </location>
</feature>
<dbReference type="SUPFAM" id="SSF56112">
    <property type="entry name" value="Protein kinase-like (PK-like)"/>
    <property type="match status" value="1"/>
</dbReference>
<dbReference type="InterPro" id="IPR011009">
    <property type="entry name" value="Kinase-like_dom_sf"/>
</dbReference>
<dbReference type="PROSITE" id="PS00107">
    <property type="entry name" value="PROTEIN_KINASE_ATP"/>
    <property type="match status" value="1"/>
</dbReference>
<evidence type="ECO:0000256" key="4">
    <source>
        <dbReference type="ARBA" id="ARBA00022527"/>
    </source>
</evidence>
<dbReference type="SMART" id="SM00409">
    <property type="entry name" value="IG"/>
    <property type="match status" value="13"/>
</dbReference>
<evidence type="ECO:0000256" key="16">
    <source>
        <dbReference type="ARBA" id="ARBA00023319"/>
    </source>
</evidence>
<feature type="domain" description="Fibronectin type-III" evidence="23">
    <location>
        <begin position="638"/>
        <end position="735"/>
    </location>
</feature>
<evidence type="ECO:0000256" key="18">
    <source>
        <dbReference type="ARBA" id="ARBA00048679"/>
    </source>
</evidence>
<dbReference type="PRINTS" id="PR00014">
    <property type="entry name" value="FNTYPEIII"/>
</dbReference>
<keyword evidence="9 19" id="KW-0547">Nucleotide-binding</keyword>
<evidence type="ECO:0000256" key="17">
    <source>
        <dbReference type="ARBA" id="ARBA00047899"/>
    </source>
</evidence>
<dbReference type="FunFam" id="2.60.40.10:FF:000031">
    <property type="entry name" value="Myosin-binding protein C, slow type"/>
    <property type="match status" value="2"/>
</dbReference>
<dbReference type="InterPro" id="IPR003598">
    <property type="entry name" value="Ig_sub2"/>
</dbReference>
<feature type="domain" description="Fibronectin type-III" evidence="23">
    <location>
        <begin position="1863"/>
        <end position="1958"/>
    </location>
</feature>
<feature type="domain" description="Fibronectin type-III" evidence="23">
    <location>
        <begin position="843"/>
        <end position="938"/>
    </location>
</feature>
<evidence type="ECO:0000256" key="14">
    <source>
        <dbReference type="ARBA" id="ARBA00022860"/>
    </source>
</evidence>
<keyword evidence="8" id="KW-0677">Repeat</keyword>
<dbReference type="PROSITE" id="PS50011">
    <property type="entry name" value="PROTEIN_KINASE_DOM"/>
    <property type="match status" value="1"/>
</dbReference>
<reference evidence="24" key="1">
    <citation type="submission" date="2016-01" db="EMBL/GenBank/DDBJ databases">
        <title>Reference transcriptome for the parasite Schistocephalus solidus: insights into the molecular evolution of parasitism.</title>
        <authorList>
            <person name="Hebert F.O."/>
            <person name="Grambauer S."/>
            <person name="Barber I."/>
            <person name="Landry C.R."/>
            <person name="Aubin-Horth N."/>
        </authorList>
    </citation>
    <scope>NUCLEOTIDE SEQUENCE</scope>
</reference>
<feature type="domain" description="Ig-like" evidence="22">
    <location>
        <begin position="3134"/>
        <end position="3223"/>
    </location>
</feature>
<dbReference type="Pfam" id="PF07679">
    <property type="entry name" value="I-set"/>
    <property type="match status" value="10"/>
</dbReference>
<evidence type="ECO:0000256" key="7">
    <source>
        <dbReference type="ARBA" id="ARBA00022723"/>
    </source>
</evidence>
<dbReference type="FunFam" id="2.60.40.10:FF:000107">
    <property type="entry name" value="Myosin, light chain kinase a"/>
    <property type="match status" value="4"/>
</dbReference>
<feature type="domain" description="Ig-like" evidence="22">
    <location>
        <begin position="3296"/>
        <end position="3388"/>
    </location>
</feature>
<keyword evidence="14" id="KW-0112">Calmodulin-binding</keyword>
<dbReference type="InterPro" id="IPR013098">
    <property type="entry name" value="Ig_I-set"/>
</dbReference>
<feature type="domain" description="Fibronectin type-III" evidence="23">
    <location>
        <begin position="2255"/>
        <end position="2350"/>
    </location>
</feature>
<dbReference type="FunFam" id="2.60.40.10:FF:000056">
    <property type="entry name" value="twitchin isoform X4"/>
    <property type="match status" value="4"/>
</dbReference>
<dbReference type="PANTHER" id="PTHR13817:SF166">
    <property type="entry name" value="NEURONAL IGCAM-RELATED"/>
    <property type="match status" value="1"/>
</dbReference>
<keyword evidence="11" id="KW-0106">Calcium</keyword>
<keyword evidence="5" id="KW-0597">Phosphoprotein</keyword>
<feature type="region of interest" description="Disordered" evidence="20">
    <location>
        <begin position="1839"/>
        <end position="1866"/>
    </location>
</feature>
<feature type="binding site" evidence="19">
    <location>
        <position position="2717"/>
    </location>
    <ligand>
        <name>ATP</name>
        <dbReference type="ChEBI" id="CHEBI:30616"/>
    </ligand>
</feature>
<dbReference type="GO" id="GO:0004674">
    <property type="term" value="F:protein serine/threonine kinase activity"/>
    <property type="evidence" value="ECO:0007669"/>
    <property type="project" value="UniProtKB-KW"/>
</dbReference>
<comment type="catalytic activity">
    <reaction evidence="18">
        <text>L-seryl-[protein] + ATP = O-phospho-L-seryl-[protein] + ADP + H(+)</text>
        <dbReference type="Rhea" id="RHEA:17989"/>
        <dbReference type="Rhea" id="RHEA-COMP:9863"/>
        <dbReference type="Rhea" id="RHEA-COMP:11604"/>
        <dbReference type="ChEBI" id="CHEBI:15378"/>
        <dbReference type="ChEBI" id="CHEBI:29999"/>
        <dbReference type="ChEBI" id="CHEBI:30616"/>
        <dbReference type="ChEBI" id="CHEBI:83421"/>
        <dbReference type="ChEBI" id="CHEBI:456216"/>
        <dbReference type="EC" id="2.7.11.1"/>
    </reaction>
</comment>
<dbReference type="SMART" id="SM00220">
    <property type="entry name" value="S_TKc"/>
    <property type="match status" value="1"/>
</dbReference>
<feature type="domain" description="Fibronectin type-III" evidence="23">
    <location>
        <begin position="1661"/>
        <end position="1755"/>
    </location>
</feature>
<dbReference type="SUPFAM" id="SSF48726">
    <property type="entry name" value="Immunoglobulin"/>
    <property type="match status" value="12"/>
</dbReference>
<dbReference type="FunFam" id="1.10.510.10:FF:000321">
    <property type="entry name" value="Bent, isoform C"/>
    <property type="match status" value="1"/>
</dbReference>
<sequence length="3685" mass="403531">PLGVSEPTETLLSIVAKNPFDTPDAPQGVKVKDYDRSSVTLAWKAPDGDGGNPIKGYQVEKRTPKGTWVKALPGLVTGTEVTIPNLETGKEFEFRVAAVNDGGPGDFSRPTMPHLVRDKIEPASAPQDLNVDKVTKNGTRLSWKKPKSDGGSKVTGYVVEKKNEDGEWEPVKQTTEPEVFVPMKEGEKAQFRVRAVNEEGEGEPSKPTPLITAEDQPTPPKIAQPSDGVIGGPGTGVGGLQDVTIKAGQELKLPVAWFGHPQPTVTWVHNDKPVPSSDPRVNQPVEPAARPAQPLLGGALEESPGGTSIFKVPKASRADSGTYQVIIKNDLGQATSSCKVIVQDVPGSPTGPLEATDVKADEISLQWKAPEDDGNEPITNYVLEKRPKGSTEWQKVSGFLTSPSATVRGLEEGKEYEFRVMAENAMGLSEPLMTSKAIKAKHPFDPPSGMEKPNVDTTTEDSVSLSWEPPTKGPVSGYIIEKRPKGEKNWSKANPGTISGNSYTVKGLPTGKEFQFRVVPINAAGEGEPSEPTDNVKVQKPPTAPKILDVKKDISAKVGEPFKIVVPYSGTPPDSVTLTKDGKPVPLPSDRFDVEVTPDEVIITDKKAEKEDTGKYEVALENEKGKDQVAVQVDVKGPPSSPSGPLEISNVTADSCTLKWNPPKDNGGAPVSNYIVEKQDPTTGEWVPVSKFVRQPEFEVSGLDEGKKYKFRVRAENPFGVGEPLEADRAITAENPIVPPGPVSGLEATDVDEDSVTLAWTKPRNSGNGKVSGYVVEYKPANADEWIKAPGGSPKDTTATVNGLKKGEKYVFRVAAKNEAGVGEPCQATRPILCKPKYDAPDAPSAPKVDDVDKDHVDISWTAPIKDGGSRITGYVVEKKKLGDDDWTPATTAPVTEPNAHIEGLEEGQNYEFRVRAVNAAGPGQPSFASEMTNVCKKKTKPQSPEEVTVKDIRANSCKVEWEPPLSDGGVPVTGYVVEKCDEATGVWERVPGPIKGNSVDVPDLTEGKRYKFRVAAVNPLGVSEPTETLLSIVAKNPFDTPDAPQGVKVKDYDRSSVTLAWKAPDGDGGNPIKGYQVEKRTPKGTWVKALPGLVTGTEVTIPNLETGKEFEFRVAAVNDGGPGDFSRPTMPHLVRDKIEPASAPQDLNVDKVTKNGTRLSWKKPKSDGGSKVTGYVVEKKNEDGEWEPVKQTTEPEVFVPMKEGEKAQFRVRAVNEEGEGEPSKPTPLITAEDQPAPPRIAMPSDGLANLPNSGIGGLKDITIRAGQDLRLPVTWFGSPAPTASWLHNDRPVVPDGKRAKVTTEEAPHSATPLLGGPLEEDPAGTSVLFVPKVTREDSGTYQVQLQNPLGQVTSSCSVIVLDAPASPTGPLEATDIRADEITLEWKPPADDGGDAVKNYILEKRVPGSDRWQTVSAFLRTPKATVRNLEEGKPYEFRVMAENSYGVSEPLMTTSAIKPKHPFDVPSGMSEPVVEDVTDDSVTLSWDKPTHGPVSGYVVEKRPKGAREWTKANLGNVTDTSYTVKGLPTGQEFEFRVVPHNAAGVGEPSDPTPFVKVQRPTEAPKIGKDSPSEVNAVLGQPLKIRIPYTGSPPDTVELIKDGKQVIIPNQHLNFEITPDEVVITAPAAEKTDSGIYDVKLKNEKGHDHLPIKINVLCPPDAPEGPLDVSNVTANSCKLAWNQPANNGGAPITNYVVEKQDPTTGEWTPLSKFVRQPEYEVTSLEEGKKYKFRVRAANDYGVGEPLEASRAITAEDEAVTPDAPSGLEVADVDSDSVTLQWVKPSGIGKKKPTGYVVEYKSPEDDEWVRAPTGPIKGTTVTVPNLEKGKRYVFRVAAKNDAGTGEPSRPTRPVECKPKYSAPGAPGVPSVDSVGRDFVNLSWPVPARDGGSRITGYQVEKRRRNSPDWEPATPNLVVGNSANISGLPTDEEFEFRVIPVNAAGPGQPSQPTPMTKIQDRKGGAAADFITKLTPASANIGGTAEFKVQVDGNPLPKVRWFRNGIELKPSSRCQMTGPDEDGFARLVLSDLDEHDNGEVTCEISTPVNRVSCSAPLEVYGAPRVLGDVPEKTAEEGDLVKFKVPFVGKGDITLKLKKDGREVPEANNVKLMDLDGVASVQLKDVDRSMAGPYTLEISNNSGTTSVPLSLRILGPPDSCQGPLVASDTTPYSTRLTWKPPRNDGGSKVTHYIIERQEVGKDNWVTVQSACTTPTCEIQGLQELASYNFRVAPVNDVGQGDWLTTSIPVVAKYPFDKPSAPGPLTVSEVGSSYVNLTWSRPASDGGGRLQGYIVEKREVGAPNWTRVNGNPILSLSINLPNLIEDKSYEFRVLAVNEAGESPPSQTDKPVLIKDPLYCAVPNLLRPLKAVTVNEGRDAVLEVEVDCSSPFDVTWYKGDRELAPSHRIDMAREGRVCSLTINDCRGEDTDEYSVRLSNRGGTKVSRAPLTVQTKPRINLPTRWQEPSDWERGDTIQIKVPFVANPMPKATWKLNGKELKEGRNVSMEMKRRHAILTLQNVDEHNSGDIEVILENPMGSDSAKINLRVHDRPPPPTDVRVEGTSDGSALLSWKMPPDSGYVSEYIIERSEGPEDKWIRAGVSRFSTYSCEGLENGKEYRFRVYADNLHGRSDPSLPSSPVAITPSESDRKRGRGQQRGEYDGPPVNDYDRFYENIWRNGAPPPANLNSGSIYDYYDIMEELGRGTFGTVYRCKEKATGRIYVAKFVDTPTDAERQTVRNEINIMKQLNHPKLLHLHEAFEEPEETAMVLEFISGGELFDRIADDGYNMSEAEAIKYIRQVLEGLKHMHENNIVHLDIKPENIMCETSKSTDIKLVDFGLSAKLNPNEEARVCTATPEFAAPEIADHNPVGFYTDMWSVGVLSYILLSGLSPFSGQDTNETLRNVSRGTYDFDDEAFNNVSDKAKDFISKLLQKQPDKRMTVFDALNHPWLNTEITEDQRRRIPAKRYNRVREEMHRRIGKLKDTWPPISHIANYSSIRRLGRDRYTYSTQFDHREAGPRFVRHPHNQLVREGNTAQFDCRVIGVSEPIVTWTYRGVQLPQSIKYMQRRSGYDFSLKVSRTKKSDDEGEYFVRAENSFGRKESSAYLTVDYVREVTQEPPPPPRKKFELKTYEVWTEEEYPPRFSRMLQNRFVQDGGHVKLMCTADGNPTPTLTWYKDGREIGRDSPDFTLQTMLGISSLEIYSCSERHSGRYVCKATNSRGEDETGCKLVVEPNRVKRLLAATANLRGMRSSSQQPTMLNETTSWRETSVSGDTTVTRSYYSSRRMDRITSEMRETSPQQKAPTLTGALESPFGLQEGDRLSLVAKFTEALPPAKIAWFIDGQEVTNDSRVSIETQEGARRSRLVIDEVSASDSGDYECRASNPAGVAKTRVTVNVQRLKKNVLQSIADENTNDAYHYNDRQLTDNGHLSTLTVLEESANSIGETTTYSLRMNSMSKVVNSLEETEHVQNAAPEEEEEDDEEGRPTDMEGINLGARLDLPILVRHLQGQVCDVGSSAQFSCAFKNEVGLGWFFNGKPLTPSDRCSMSANDGVVDLELSDLCLNDSGVYSCYAFGNQGKIYTVAYLHVRDPNNPPVGPEFITFPESMTITADSPIEINCTFTKPVEHVMLCQNELEMEEAVIELGDGGLSVKVSLPGGELLPADTGKYAIIAHDANGASAEWWFSIEILHANS</sequence>
<evidence type="ECO:0000256" key="2">
    <source>
        <dbReference type="ARBA" id="ARBA00006692"/>
    </source>
</evidence>
<dbReference type="FunFam" id="2.60.40.10:FF:000003">
    <property type="entry name" value="Titin isoform E"/>
    <property type="match status" value="3"/>
</dbReference>
<feature type="region of interest" description="Disordered" evidence="20">
    <location>
        <begin position="196"/>
        <end position="230"/>
    </location>
</feature>
<dbReference type="SMART" id="SM00408">
    <property type="entry name" value="IGc2"/>
    <property type="match status" value="9"/>
</dbReference>
<feature type="region of interest" description="Disordered" evidence="20">
    <location>
        <begin position="627"/>
        <end position="649"/>
    </location>
</feature>
<feature type="domain" description="Fibronectin type-III" evidence="23">
    <location>
        <begin position="125"/>
        <end position="215"/>
    </location>
</feature>
<dbReference type="SMART" id="SM00060">
    <property type="entry name" value="FN3"/>
    <property type="match status" value="18"/>
</dbReference>
<feature type="domain" description="Ig-like" evidence="22">
    <location>
        <begin position="1239"/>
        <end position="1360"/>
    </location>
</feature>
<feature type="domain" description="Fibronectin type-III" evidence="23">
    <location>
        <begin position="1762"/>
        <end position="1857"/>
    </location>
</feature>
<feature type="domain" description="Fibronectin type-III" evidence="23">
    <location>
        <begin position="1144"/>
        <end position="1234"/>
    </location>
</feature>
<evidence type="ECO:0000256" key="20">
    <source>
        <dbReference type="SAM" id="MobiDB-lite"/>
    </source>
</evidence>
<evidence type="ECO:0000256" key="15">
    <source>
        <dbReference type="ARBA" id="ARBA00023157"/>
    </source>
</evidence>
<feature type="compositionally biased region" description="Polar residues" evidence="20">
    <location>
        <begin position="491"/>
        <end position="504"/>
    </location>
</feature>
<dbReference type="InterPro" id="IPR003961">
    <property type="entry name" value="FN3_dom"/>
</dbReference>
<feature type="non-terminal residue" evidence="24">
    <location>
        <position position="1"/>
    </location>
</feature>
<feature type="region of interest" description="Disordered" evidence="20">
    <location>
        <begin position="2623"/>
        <end position="2659"/>
    </location>
</feature>
<feature type="region of interest" description="Disordered" evidence="20">
    <location>
        <begin position="444"/>
        <end position="506"/>
    </location>
</feature>
<dbReference type="Pfam" id="PF00041">
    <property type="entry name" value="fn3"/>
    <property type="match status" value="18"/>
</dbReference>
<comment type="similarity">
    <text evidence="2">Belongs to the protein kinase superfamily. CAMK Ser/Thr protein kinase family.</text>
</comment>
<dbReference type="Gene3D" id="2.60.40.10">
    <property type="entry name" value="Immunoglobulins"/>
    <property type="match status" value="30"/>
</dbReference>
<dbReference type="InterPro" id="IPR036116">
    <property type="entry name" value="FN3_sf"/>
</dbReference>
<feature type="domain" description="Fibronectin type-III" evidence="23">
    <location>
        <begin position="944"/>
        <end position="1038"/>
    </location>
</feature>